<reference evidence="1 2" key="1">
    <citation type="journal article" date="2018" name="Sci. Rep.">
        <title>Genomic signatures of local adaptation to the degree of environmental predictability in rotifers.</title>
        <authorList>
            <person name="Franch-Gras L."/>
            <person name="Hahn C."/>
            <person name="Garcia-Roger E.M."/>
            <person name="Carmona M.J."/>
            <person name="Serra M."/>
            <person name="Gomez A."/>
        </authorList>
    </citation>
    <scope>NUCLEOTIDE SEQUENCE [LARGE SCALE GENOMIC DNA]</scope>
    <source>
        <strain evidence="1">HYR1</strain>
    </source>
</reference>
<organism evidence="1 2">
    <name type="scientific">Brachionus plicatilis</name>
    <name type="common">Marine rotifer</name>
    <name type="synonym">Brachionus muelleri</name>
    <dbReference type="NCBI Taxonomy" id="10195"/>
    <lineage>
        <taxon>Eukaryota</taxon>
        <taxon>Metazoa</taxon>
        <taxon>Spiralia</taxon>
        <taxon>Gnathifera</taxon>
        <taxon>Rotifera</taxon>
        <taxon>Eurotatoria</taxon>
        <taxon>Monogononta</taxon>
        <taxon>Pseudotrocha</taxon>
        <taxon>Ploima</taxon>
        <taxon>Brachionidae</taxon>
        <taxon>Brachionus</taxon>
    </lineage>
</organism>
<comment type="caution">
    <text evidence="1">The sequence shown here is derived from an EMBL/GenBank/DDBJ whole genome shotgun (WGS) entry which is preliminary data.</text>
</comment>
<protein>
    <submittedName>
        <fullName evidence="1">Uncharacterized protein</fullName>
    </submittedName>
</protein>
<dbReference type="EMBL" id="REGN01001505">
    <property type="protein sequence ID" value="RNA34274.1"/>
    <property type="molecule type" value="Genomic_DNA"/>
</dbReference>
<dbReference type="AlphaFoldDB" id="A0A3M7SEM5"/>
<name>A0A3M7SEM5_BRAPC</name>
<proteinExistence type="predicted"/>
<gene>
    <name evidence="1" type="ORF">BpHYR1_022132</name>
</gene>
<evidence type="ECO:0000313" key="1">
    <source>
        <dbReference type="EMBL" id="RNA34274.1"/>
    </source>
</evidence>
<accession>A0A3M7SEM5</accession>
<keyword evidence="2" id="KW-1185">Reference proteome</keyword>
<dbReference type="Proteomes" id="UP000276133">
    <property type="component" value="Unassembled WGS sequence"/>
</dbReference>
<sequence length="66" mass="7372">MPTMASSAKSTSSALKKLPLEFRMPLSSYLKTAMLVYGQELFHRGLGHLSHDTGQQLQLAFDFLDK</sequence>
<evidence type="ECO:0000313" key="2">
    <source>
        <dbReference type="Proteomes" id="UP000276133"/>
    </source>
</evidence>